<dbReference type="InterPro" id="IPR059000">
    <property type="entry name" value="ATPase_P-type_domA"/>
</dbReference>
<dbReference type="Gene3D" id="3.40.1110.10">
    <property type="entry name" value="Calcium-transporting ATPase, cytoplasmic domain N"/>
    <property type="match status" value="1"/>
</dbReference>
<feature type="region of interest" description="Disordered" evidence="19">
    <location>
        <begin position="1146"/>
        <end position="1238"/>
    </location>
</feature>
<dbReference type="PANTHER" id="PTHR24093">
    <property type="entry name" value="CATION TRANSPORTING ATPASE"/>
    <property type="match status" value="1"/>
</dbReference>
<feature type="compositionally biased region" description="Polar residues" evidence="19">
    <location>
        <begin position="1212"/>
        <end position="1226"/>
    </location>
</feature>
<comment type="caution">
    <text evidence="18">Lacks conserved residue(s) required for the propagation of feature annotation.</text>
</comment>
<keyword evidence="7 18" id="KW-0812">Transmembrane</keyword>
<dbReference type="Gene3D" id="1.20.1110.10">
    <property type="entry name" value="Calcium-transporting ATPase, transmembrane domain"/>
    <property type="match status" value="3"/>
</dbReference>
<evidence type="ECO:0000256" key="5">
    <source>
        <dbReference type="ARBA" id="ARBA00022553"/>
    </source>
</evidence>
<dbReference type="SFLD" id="SFLDS00003">
    <property type="entry name" value="Haloacid_Dehalogenase"/>
    <property type="match status" value="1"/>
</dbReference>
<dbReference type="SFLD" id="SFLDF00027">
    <property type="entry name" value="p-type_atpase"/>
    <property type="match status" value="1"/>
</dbReference>
<protein>
    <recommendedName>
        <fullName evidence="18">Calcium-transporting ATPase</fullName>
        <ecNumber evidence="18">7.2.2.10</ecNumber>
    </recommendedName>
</protein>
<evidence type="ECO:0000256" key="8">
    <source>
        <dbReference type="ARBA" id="ARBA00022723"/>
    </source>
</evidence>
<evidence type="ECO:0000256" key="14">
    <source>
        <dbReference type="ARBA" id="ARBA00022967"/>
    </source>
</evidence>
<evidence type="ECO:0000256" key="19">
    <source>
        <dbReference type="SAM" id="MobiDB-lite"/>
    </source>
</evidence>
<feature type="transmembrane region" description="Helical" evidence="18">
    <location>
        <begin position="123"/>
        <end position="142"/>
    </location>
</feature>
<dbReference type="FunFam" id="3.40.1110.10:FF:000147">
    <property type="entry name" value="Calcium-transporting ATPase"/>
    <property type="match status" value="1"/>
</dbReference>
<gene>
    <name evidence="21" type="ORF">TCAL_01344</name>
</gene>
<dbReference type="GO" id="GO:0051480">
    <property type="term" value="P:regulation of cytosolic calcium ion concentration"/>
    <property type="evidence" value="ECO:0007669"/>
    <property type="project" value="TreeGrafter"/>
</dbReference>
<keyword evidence="22" id="KW-1185">Reference proteome</keyword>
<evidence type="ECO:0000256" key="3">
    <source>
        <dbReference type="ARBA" id="ARBA00022448"/>
    </source>
</evidence>
<feature type="transmembrane region" description="Helical" evidence="18">
    <location>
        <begin position="942"/>
        <end position="959"/>
    </location>
</feature>
<dbReference type="InterPro" id="IPR004014">
    <property type="entry name" value="ATPase_P-typ_cation-transptr_N"/>
</dbReference>
<dbReference type="PANTHER" id="PTHR24093:SF369">
    <property type="entry name" value="CALCIUM-TRANSPORTING ATPASE"/>
    <property type="match status" value="1"/>
</dbReference>
<evidence type="ECO:0000313" key="22">
    <source>
        <dbReference type="Proteomes" id="UP000318571"/>
    </source>
</evidence>
<dbReference type="EC" id="7.2.2.10" evidence="18"/>
<dbReference type="InterPro" id="IPR022141">
    <property type="entry name" value="ATP_Ca_trans_C"/>
</dbReference>
<feature type="compositionally biased region" description="Polar residues" evidence="19">
    <location>
        <begin position="1047"/>
        <end position="1061"/>
    </location>
</feature>
<dbReference type="InterPro" id="IPR006408">
    <property type="entry name" value="P-type_ATPase_IIB"/>
</dbReference>
<dbReference type="OMA" id="GIMWRNI"/>
<feature type="transmembrane region" description="Helical" evidence="18">
    <location>
        <begin position="826"/>
        <end position="848"/>
    </location>
</feature>
<organism evidence="21 22">
    <name type="scientific">Tigriopus californicus</name>
    <name type="common">Marine copepod</name>
    <dbReference type="NCBI Taxonomy" id="6832"/>
    <lineage>
        <taxon>Eukaryota</taxon>
        <taxon>Metazoa</taxon>
        <taxon>Ecdysozoa</taxon>
        <taxon>Arthropoda</taxon>
        <taxon>Crustacea</taxon>
        <taxon>Multicrustacea</taxon>
        <taxon>Hexanauplia</taxon>
        <taxon>Copepoda</taxon>
        <taxon>Harpacticoida</taxon>
        <taxon>Harpacticidae</taxon>
        <taxon>Tigriopus</taxon>
    </lineage>
</organism>
<keyword evidence="6 18" id="KW-0109">Calcium transport</keyword>
<comment type="caution">
    <text evidence="21">The sequence shown here is derived from an EMBL/GenBank/DDBJ whole genome shotgun (WGS) entry which is preliminary data.</text>
</comment>
<feature type="transmembrane region" description="Helical" evidence="18">
    <location>
        <begin position="903"/>
        <end position="922"/>
    </location>
</feature>
<evidence type="ECO:0000256" key="6">
    <source>
        <dbReference type="ARBA" id="ARBA00022568"/>
    </source>
</evidence>
<feature type="region of interest" description="Disordered" evidence="19">
    <location>
        <begin position="1314"/>
        <end position="1347"/>
    </location>
</feature>
<dbReference type="Pfam" id="PF00122">
    <property type="entry name" value="E1-E2_ATPase"/>
    <property type="match status" value="1"/>
</dbReference>
<dbReference type="InterPro" id="IPR018303">
    <property type="entry name" value="ATPase_P-typ_P_site"/>
</dbReference>
<dbReference type="Pfam" id="PF12424">
    <property type="entry name" value="ATP_Ca_trans_C"/>
    <property type="match status" value="1"/>
</dbReference>
<dbReference type="CDD" id="cd02081">
    <property type="entry name" value="P-type_ATPase_Ca_PMCA-like"/>
    <property type="match status" value="1"/>
</dbReference>
<dbReference type="InterPro" id="IPR023299">
    <property type="entry name" value="ATPase_P-typ_cyto_dom_N"/>
</dbReference>
<dbReference type="Pfam" id="PF00690">
    <property type="entry name" value="Cation_ATPase_N"/>
    <property type="match status" value="1"/>
</dbReference>
<feature type="region of interest" description="Disordered" evidence="19">
    <location>
        <begin position="1044"/>
        <end position="1076"/>
    </location>
</feature>
<dbReference type="InterPro" id="IPR001757">
    <property type="entry name" value="P_typ_ATPase"/>
</dbReference>
<comment type="subcellular location">
    <subcellularLocation>
        <location evidence="1">Cell membrane</location>
        <topology evidence="1">Multi-pass membrane protein</topology>
    </subcellularLocation>
    <subcellularLocation>
        <location evidence="18">Membrane</location>
        <topology evidence="18">Multi-pass membrane protein</topology>
    </subcellularLocation>
</comment>
<feature type="compositionally biased region" description="Basic and acidic residues" evidence="19">
    <location>
        <begin position="271"/>
        <end position="283"/>
    </location>
</feature>
<keyword evidence="15 18" id="KW-1133">Transmembrane helix</keyword>
<feature type="region of interest" description="Disordered" evidence="19">
    <location>
        <begin position="271"/>
        <end position="318"/>
    </location>
</feature>
<dbReference type="InterPro" id="IPR044492">
    <property type="entry name" value="P_typ_ATPase_HD_dom"/>
</dbReference>
<keyword evidence="9 18" id="KW-0547">Nucleotide-binding</keyword>
<evidence type="ECO:0000256" key="7">
    <source>
        <dbReference type="ARBA" id="ARBA00022692"/>
    </source>
</evidence>
<feature type="domain" description="Cation-transporting P-type ATPase N-terminal" evidence="20">
    <location>
        <begin position="27"/>
        <end position="103"/>
    </location>
</feature>
<feature type="transmembrane region" description="Helical" evidence="18">
    <location>
        <begin position="979"/>
        <end position="999"/>
    </location>
</feature>
<dbReference type="Pfam" id="PF08282">
    <property type="entry name" value="Hydrolase_3"/>
    <property type="match status" value="1"/>
</dbReference>
<keyword evidence="17 18" id="KW-0472">Membrane</keyword>
<dbReference type="SUPFAM" id="SSF81660">
    <property type="entry name" value="Metal cation-transporting ATPase, ATP-binding domain N"/>
    <property type="match status" value="1"/>
</dbReference>
<keyword evidence="12" id="KW-0460">Magnesium</keyword>
<evidence type="ECO:0000256" key="15">
    <source>
        <dbReference type="ARBA" id="ARBA00022989"/>
    </source>
</evidence>
<dbReference type="GO" id="GO:0005516">
    <property type="term" value="F:calmodulin binding"/>
    <property type="evidence" value="ECO:0007669"/>
    <property type="project" value="UniProtKB-KW"/>
</dbReference>
<evidence type="ECO:0000256" key="12">
    <source>
        <dbReference type="ARBA" id="ARBA00022842"/>
    </source>
</evidence>
<sequence length="1496" mass="162860">MASQYGITVKELRDLMELRGEEGVEKVKSYGGAKEICKKLKTSEVSGLSGDKGDLERRRDVFGSNTIPPKPPKTFLQLVWEALQDVTLIILELAAIISLALSFYKPPKEDGLDEPEEEDHPAWIEGAAILIAVTIVVLVTAFNDWSKERQFRGLQDRIEGEQVFSVIRGGQGTQIQIGELVTGDIMQVKYGDLLPADGIIIQSNDLKVDESSLTGESDHVKKGPDRDPMVLSGTHVMEGSGKVLVAAVGINSQAGIIFALLGAVEESAAKEDKKRQKAGHDVEEGMGNSHHHNATPSKGGPASPTEELQEEAVAPSSGGEKSVLQAKLTNLAIQIGYAGMAVSLLTVVILCVQFSIKKFVTEGRHWEVYYINFYVKFVIIGVTVLVVAVPEGLPLAVTLSLAYSVKKMMADNNLVRHLDACETMGNATTICSDKTGTLTTNRMTVVQAYVAGRHFKPDRSSLPKAKDLPSNILKSLTQGISVNSSYSTDVELPKNPNEQPKQIGNKTECSLLGFVLDLGEDYRAIRSKHPDSSFTKVFTFNSARKSMSTIIPLPGGGYRIYTKGASEIILKKCSFTLGDGGRVDRFSPTDQDRCVREVIEPMARDGLRTISIAYRDFVPGKADLNQVHYDSEPDWDDEDKIIANLTSVCVVGIEDPVRPEVPEAIRKCQRAGITVRMVTGDNINTARAIATKCGIIKPGDGYLVMEGKEFNQRIKNSRDEVDQAKLDQVWPKLRVLARSQPIDKYTLVKGIINSKATANREVVAVTGDGTNDGPALKKADVGFAMGIAGTDVAKEASDIILTDDNFSSIVKAVMWGRNVYDSIAKFLQFQLTVNVVAVIVAFIGACVIQDSPLKAVQMLWVNLIMDTLASLALATEMPTADLLLRKPYGRTKALISRTMAKNICGQAVYQLVVTFGMMFYGHVLLDIDNGQGAELHSPPTPHFTMIFNAFVMMTLFNEINARKIHGQRNVLIGLFSNPIYYSIWIITFISQIVIIQFGGYAFSTAPLSLEQWMWCIFLGMGTLVWQQIITTIPTSCLPSSFEIGKQPPSSMEPNSPTANSVNEHHHYHHHHEGSITGSRSGQILWIRGLTRLQTQLRVIRAFRSTLEDMEEKRSIASYRSAAVARSGGGGYGGHAGALSSIQRPLLDYGDDHGNGGTRSGSGAAPRKATLHPTENNTYLKVEGQNYRVQRSGNTSSSVNNNNNSSGGGSVAHTHSGSTNNSVSGKGSVNRVRRCSDAQTQSAESSFAIAPMPLSQTLPPSHHVLAPSPVYAYVSYDPTYCQPIGQAADGYQYEIVRRPSMGADLNVPALNHVLRRPSTGEPYPSPTPMQQTHRSSSHSPLPPSLYANHSPQAYSLAQMSHQASFDSCGGQPSTSPLYIQNLTAPQPPMSMVQPLSPRHLPPQPLPAHQGFHHDPHQSLWRSGSIRVVNAFRHGMDSQHLQQATSNPNIQRVLQKQASLSKRLSAAGPQVDGLSHGVGANTRIKIPETSFSHTETAV</sequence>
<evidence type="ECO:0000256" key="9">
    <source>
        <dbReference type="ARBA" id="ARBA00022741"/>
    </source>
</evidence>
<dbReference type="Pfam" id="PF13246">
    <property type="entry name" value="Cation_ATPase"/>
    <property type="match status" value="1"/>
</dbReference>
<dbReference type="EMBL" id="VCGU01000005">
    <property type="protein sequence ID" value="TRY74549.1"/>
    <property type="molecule type" value="Genomic_DNA"/>
</dbReference>
<evidence type="ECO:0000256" key="11">
    <source>
        <dbReference type="ARBA" id="ARBA00022840"/>
    </source>
</evidence>
<reference evidence="21 22" key="1">
    <citation type="journal article" date="2018" name="Nat. Ecol. Evol.">
        <title>Genomic signatures of mitonuclear coevolution across populations of Tigriopus californicus.</title>
        <authorList>
            <person name="Barreto F.S."/>
            <person name="Watson E.T."/>
            <person name="Lima T.G."/>
            <person name="Willett C.S."/>
            <person name="Edmands S."/>
            <person name="Li W."/>
            <person name="Burton R.S."/>
        </authorList>
    </citation>
    <scope>NUCLEOTIDE SEQUENCE [LARGE SCALE GENOMIC DNA]</scope>
    <source>
        <strain evidence="21 22">San Diego</strain>
    </source>
</reference>
<dbReference type="SUPFAM" id="SSF81665">
    <property type="entry name" value="Calcium ATPase, transmembrane domain M"/>
    <property type="match status" value="1"/>
</dbReference>
<dbReference type="FunFam" id="2.70.150.10:FF:000001">
    <property type="entry name" value="Calcium-transporting ATPase"/>
    <property type="match status" value="1"/>
</dbReference>
<evidence type="ECO:0000313" key="21">
    <source>
        <dbReference type="EMBL" id="TRY74549.1"/>
    </source>
</evidence>
<evidence type="ECO:0000256" key="13">
    <source>
        <dbReference type="ARBA" id="ARBA00022860"/>
    </source>
</evidence>
<keyword evidence="16 18" id="KW-0406">Ion transport</keyword>
<dbReference type="SFLD" id="SFLDG00002">
    <property type="entry name" value="C1.7:_P-type_atpase_like"/>
    <property type="match status" value="1"/>
</dbReference>
<dbReference type="SMART" id="SM00831">
    <property type="entry name" value="Cation_ATPase_N"/>
    <property type="match status" value="1"/>
</dbReference>
<accession>A0A553PA52</accession>
<comment type="similarity">
    <text evidence="2">Belongs to the cation transport ATPase (P-type) (TC 3.A.3) family. Type IIB subfamily.</text>
</comment>
<feature type="transmembrane region" description="Helical" evidence="18">
    <location>
        <begin position="368"/>
        <end position="389"/>
    </location>
</feature>
<dbReference type="SUPFAM" id="SSF81653">
    <property type="entry name" value="Calcium ATPase, transduction domain A"/>
    <property type="match status" value="1"/>
</dbReference>
<feature type="transmembrane region" description="Helical" evidence="18">
    <location>
        <begin position="82"/>
        <end position="103"/>
    </location>
</feature>
<dbReference type="GO" id="GO:0005886">
    <property type="term" value="C:plasma membrane"/>
    <property type="evidence" value="ECO:0007669"/>
    <property type="project" value="UniProtKB-SubCell"/>
</dbReference>
<dbReference type="InterPro" id="IPR036412">
    <property type="entry name" value="HAD-like_sf"/>
</dbReference>
<name>A0A553PA52_TIGCA</name>
<feature type="compositionally biased region" description="Low complexity" evidence="19">
    <location>
        <begin position="1191"/>
        <end position="1204"/>
    </location>
</feature>
<evidence type="ECO:0000256" key="1">
    <source>
        <dbReference type="ARBA" id="ARBA00004651"/>
    </source>
</evidence>
<evidence type="ECO:0000256" key="2">
    <source>
        <dbReference type="ARBA" id="ARBA00006124"/>
    </source>
</evidence>
<dbReference type="InterPro" id="IPR023214">
    <property type="entry name" value="HAD_sf"/>
</dbReference>
<dbReference type="PROSITE" id="PS00154">
    <property type="entry name" value="ATPASE_E1_E2"/>
    <property type="match status" value="1"/>
</dbReference>
<keyword evidence="4" id="KW-1003">Cell membrane</keyword>
<dbReference type="Gene3D" id="2.70.150.10">
    <property type="entry name" value="Calcium-transporting ATPase, cytoplasmic transduction domain A"/>
    <property type="match status" value="1"/>
</dbReference>
<keyword evidence="13" id="KW-0112">Calmodulin-binding</keyword>
<dbReference type="FunFam" id="3.40.50.1000:FF:000007">
    <property type="entry name" value="Calcium-transporting ATPase"/>
    <property type="match status" value="1"/>
</dbReference>
<evidence type="ECO:0000256" key="10">
    <source>
        <dbReference type="ARBA" id="ARBA00022837"/>
    </source>
</evidence>
<evidence type="ECO:0000256" key="4">
    <source>
        <dbReference type="ARBA" id="ARBA00022475"/>
    </source>
</evidence>
<dbReference type="InterPro" id="IPR008250">
    <property type="entry name" value="ATPase_P-typ_transduc_dom_A_sf"/>
</dbReference>
<evidence type="ECO:0000256" key="18">
    <source>
        <dbReference type="RuleBase" id="RU361146"/>
    </source>
</evidence>
<dbReference type="GO" id="GO:0005388">
    <property type="term" value="F:P-type calcium transporter activity"/>
    <property type="evidence" value="ECO:0007669"/>
    <property type="project" value="UniProtKB-EC"/>
</dbReference>
<evidence type="ECO:0000256" key="16">
    <source>
        <dbReference type="ARBA" id="ARBA00023065"/>
    </source>
</evidence>
<dbReference type="InterPro" id="IPR006068">
    <property type="entry name" value="ATPase_P-typ_cation-transptr_C"/>
</dbReference>
<evidence type="ECO:0000256" key="17">
    <source>
        <dbReference type="ARBA" id="ARBA00023136"/>
    </source>
</evidence>
<dbReference type="FunFam" id="1.20.1110.10:FF:000002">
    <property type="entry name" value="Calcium-transporting ATPase"/>
    <property type="match status" value="1"/>
</dbReference>
<dbReference type="SUPFAM" id="SSF56784">
    <property type="entry name" value="HAD-like"/>
    <property type="match status" value="1"/>
</dbReference>
<dbReference type="GO" id="GO:0005524">
    <property type="term" value="F:ATP binding"/>
    <property type="evidence" value="ECO:0007669"/>
    <property type="project" value="UniProtKB-KW"/>
</dbReference>
<dbReference type="NCBIfam" id="TIGR01494">
    <property type="entry name" value="ATPase_P-type"/>
    <property type="match status" value="3"/>
</dbReference>
<keyword evidence="11 18" id="KW-0067">ATP-binding</keyword>
<feature type="transmembrane region" description="Helical" evidence="18">
    <location>
        <begin position="335"/>
        <end position="356"/>
    </location>
</feature>
<dbReference type="Pfam" id="PF00689">
    <property type="entry name" value="Cation_ATPase_C"/>
    <property type="match status" value="1"/>
</dbReference>
<dbReference type="GO" id="GO:0046872">
    <property type="term" value="F:metal ion binding"/>
    <property type="evidence" value="ECO:0007669"/>
    <property type="project" value="UniProtKB-KW"/>
</dbReference>
<keyword evidence="5" id="KW-0597">Phosphoprotein</keyword>
<evidence type="ECO:0000259" key="20">
    <source>
        <dbReference type="SMART" id="SM00831"/>
    </source>
</evidence>
<keyword evidence="3 18" id="KW-0813">Transport</keyword>
<keyword evidence="8" id="KW-0479">Metal-binding</keyword>
<dbReference type="GO" id="GO:0016887">
    <property type="term" value="F:ATP hydrolysis activity"/>
    <property type="evidence" value="ECO:0007669"/>
    <property type="project" value="InterPro"/>
</dbReference>
<dbReference type="InterPro" id="IPR023298">
    <property type="entry name" value="ATPase_P-typ_TM_dom_sf"/>
</dbReference>
<dbReference type="FunFam" id="1.20.1110.10:FF:000013">
    <property type="entry name" value="Calcium-transporting ATPase"/>
    <property type="match status" value="1"/>
</dbReference>
<dbReference type="Gene3D" id="3.40.50.1000">
    <property type="entry name" value="HAD superfamily/HAD-like"/>
    <property type="match status" value="1"/>
</dbReference>
<dbReference type="Proteomes" id="UP000318571">
    <property type="component" value="Chromosome 2"/>
</dbReference>
<comment type="function">
    <text evidence="18">Catalyzes the hydrolysis of ATP coupled with the transport of calcium.</text>
</comment>
<keyword evidence="14" id="KW-1278">Translocase</keyword>
<dbReference type="PRINTS" id="PR00119">
    <property type="entry name" value="CATATPASE"/>
</dbReference>
<keyword evidence="10 18" id="KW-0106">Calcium</keyword>
<dbReference type="NCBIfam" id="TIGR01517">
    <property type="entry name" value="ATPase-IIB_Ca"/>
    <property type="match status" value="1"/>
</dbReference>
<proteinExistence type="inferred from homology"/>
<comment type="catalytic activity">
    <reaction evidence="18">
        <text>Ca(2+)(in) + ATP + H2O = Ca(2+)(out) + ADP + phosphate + H(+)</text>
        <dbReference type="Rhea" id="RHEA:18105"/>
        <dbReference type="ChEBI" id="CHEBI:15377"/>
        <dbReference type="ChEBI" id="CHEBI:15378"/>
        <dbReference type="ChEBI" id="CHEBI:29108"/>
        <dbReference type="ChEBI" id="CHEBI:30616"/>
        <dbReference type="ChEBI" id="CHEBI:43474"/>
        <dbReference type="ChEBI" id="CHEBI:456216"/>
        <dbReference type="EC" id="7.2.2.10"/>
    </reaction>
</comment>
<dbReference type="STRING" id="6832.A0A553PA52"/>
<dbReference type="FunFam" id="1.20.1110.10:FF:000001">
    <property type="entry name" value="Calcium-transporting ATPase"/>
    <property type="match status" value="1"/>
</dbReference>